<evidence type="ECO:0000313" key="1">
    <source>
        <dbReference type="EMBL" id="MEY8038772.1"/>
    </source>
</evidence>
<comment type="caution">
    <text evidence="1">The sequence shown here is derived from an EMBL/GenBank/DDBJ whole genome shotgun (WGS) entry which is preliminary data.</text>
</comment>
<reference evidence="1 2" key="1">
    <citation type="submission" date="2024-08" db="EMBL/GenBank/DDBJ databases">
        <title>Genome mining of Saccharopolyspora cebuensis PGLac3 from Nigerian medicinal plant.</title>
        <authorList>
            <person name="Ezeobiora C.E."/>
            <person name="Igbokwe N.H."/>
            <person name="Amin D.H."/>
            <person name="Mendie U.E."/>
        </authorList>
    </citation>
    <scope>NUCLEOTIDE SEQUENCE [LARGE SCALE GENOMIC DNA]</scope>
    <source>
        <strain evidence="1 2">PGLac3</strain>
    </source>
</reference>
<organism evidence="1 2">
    <name type="scientific">Saccharopolyspora cebuensis</name>
    <dbReference type="NCBI Taxonomy" id="418759"/>
    <lineage>
        <taxon>Bacteria</taxon>
        <taxon>Bacillati</taxon>
        <taxon>Actinomycetota</taxon>
        <taxon>Actinomycetes</taxon>
        <taxon>Pseudonocardiales</taxon>
        <taxon>Pseudonocardiaceae</taxon>
        <taxon>Saccharopolyspora</taxon>
    </lineage>
</organism>
<dbReference type="RefSeq" id="WP_345367725.1">
    <property type="nucleotide sequence ID" value="NZ_BAABII010000019.1"/>
</dbReference>
<keyword evidence="2" id="KW-1185">Reference proteome</keyword>
<evidence type="ECO:0000313" key="2">
    <source>
        <dbReference type="Proteomes" id="UP001564626"/>
    </source>
</evidence>
<protein>
    <submittedName>
        <fullName evidence="1">Uncharacterized protein</fullName>
    </submittedName>
</protein>
<sequence>MARLMVTFALQDDDPQRREEATHRLLGELRDLAVLRVDRVRGAVEEGAKAGAALEIGQLVLSGVFSTAALTAATKVLVARLQREGARQVVLGEGENRIEITGLSGKDQSAVVHAITAALASSGALDEGEPAER</sequence>
<proteinExistence type="predicted"/>
<dbReference type="Proteomes" id="UP001564626">
    <property type="component" value="Unassembled WGS sequence"/>
</dbReference>
<gene>
    <name evidence="1" type="ORF">AB8O55_05125</name>
</gene>
<name>A0ABV4CF98_9PSEU</name>
<dbReference type="EMBL" id="JBGEHV010000006">
    <property type="protein sequence ID" value="MEY8038772.1"/>
    <property type="molecule type" value="Genomic_DNA"/>
</dbReference>
<accession>A0ABV4CF98</accession>